<dbReference type="InterPro" id="IPR009057">
    <property type="entry name" value="Homeodomain-like_sf"/>
</dbReference>
<dbReference type="PANTHER" id="PTHR47506:SF1">
    <property type="entry name" value="HTH-TYPE TRANSCRIPTIONAL REGULATOR YJDC"/>
    <property type="match status" value="1"/>
</dbReference>
<keyword evidence="1" id="KW-0805">Transcription regulation</keyword>
<dbReference type="EMBL" id="JBHSAX010000014">
    <property type="protein sequence ID" value="MFC3963725.1"/>
    <property type="molecule type" value="Genomic_DNA"/>
</dbReference>
<accession>A0ABV8DUT5</accession>
<keyword evidence="3" id="KW-0804">Transcription</keyword>
<evidence type="ECO:0000259" key="5">
    <source>
        <dbReference type="PROSITE" id="PS50977"/>
    </source>
</evidence>
<organism evidence="6 7">
    <name type="scientific">Nocardia jiangsuensis</name>
    <dbReference type="NCBI Taxonomy" id="1691563"/>
    <lineage>
        <taxon>Bacteria</taxon>
        <taxon>Bacillati</taxon>
        <taxon>Actinomycetota</taxon>
        <taxon>Actinomycetes</taxon>
        <taxon>Mycobacteriales</taxon>
        <taxon>Nocardiaceae</taxon>
        <taxon>Nocardia</taxon>
    </lineage>
</organism>
<comment type="caution">
    <text evidence="6">The sequence shown here is derived from an EMBL/GenBank/DDBJ whole genome shotgun (WGS) entry which is preliminary data.</text>
</comment>
<evidence type="ECO:0000313" key="7">
    <source>
        <dbReference type="Proteomes" id="UP001595696"/>
    </source>
</evidence>
<evidence type="ECO:0000256" key="1">
    <source>
        <dbReference type="ARBA" id="ARBA00023015"/>
    </source>
</evidence>
<feature type="DNA-binding region" description="H-T-H motif" evidence="4">
    <location>
        <begin position="24"/>
        <end position="43"/>
    </location>
</feature>
<keyword evidence="2 4" id="KW-0238">DNA-binding</keyword>
<dbReference type="Pfam" id="PF00440">
    <property type="entry name" value="TetR_N"/>
    <property type="match status" value="1"/>
</dbReference>
<dbReference type="InterPro" id="IPR023772">
    <property type="entry name" value="DNA-bd_HTH_TetR-type_CS"/>
</dbReference>
<dbReference type="SUPFAM" id="SSF48498">
    <property type="entry name" value="Tetracyclin repressor-like, C-terminal domain"/>
    <property type="match status" value="1"/>
</dbReference>
<dbReference type="PRINTS" id="PR00455">
    <property type="entry name" value="HTHTETR"/>
</dbReference>
<sequence>MRIRDRLLLAAEQQFAERGVLETTLAQIREAAGASVGALYHHFPDKAELYRQVWSAALADFQARFRQAVLASTDARGGVTAGVRAHLEWVTEQPARAAVLFGAAPAGAKEQEGNREFLLDVVRWWRTHAGYGAVRELEFDLLYALWLGPAQEYARHWLAGAVRRPPAEVAGELAAAAWLTLQNPD</sequence>
<gene>
    <name evidence="6" type="ORF">ACFO0B_17160</name>
</gene>
<dbReference type="InterPro" id="IPR036271">
    <property type="entry name" value="Tet_transcr_reg_TetR-rel_C_sf"/>
</dbReference>
<reference evidence="7" key="1">
    <citation type="journal article" date="2019" name="Int. J. Syst. Evol. Microbiol.">
        <title>The Global Catalogue of Microorganisms (GCM) 10K type strain sequencing project: providing services to taxonomists for standard genome sequencing and annotation.</title>
        <authorList>
            <consortium name="The Broad Institute Genomics Platform"/>
            <consortium name="The Broad Institute Genome Sequencing Center for Infectious Disease"/>
            <person name="Wu L."/>
            <person name="Ma J."/>
        </authorList>
    </citation>
    <scope>NUCLEOTIDE SEQUENCE [LARGE SCALE GENOMIC DNA]</scope>
    <source>
        <strain evidence="7">CGMCC 4.7330</strain>
    </source>
</reference>
<name>A0ABV8DUT5_9NOCA</name>
<evidence type="ECO:0000256" key="3">
    <source>
        <dbReference type="ARBA" id="ARBA00023163"/>
    </source>
</evidence>
<dbReference type="SUPFAM" id="SSF46689">
    <property type="entry name" value="Homeodomain-like"/>
    <property type="match status" value="1"/>
</dbReference>
<dbReference type="RefSeq" id="WP_378613470.1">
    <property type="nucleotide sequence ID" value="NZ_JBHSAX010000014.1"/>
</dbReference>
<dbReference type="Proteomes" id="UP001595696">
    <property type="component" value="Unassembled WGS sequence"/>
</dbReference>
<keyword evidence="7" id="KW-1185">Reference proteome</keyword>
<dbReference type="PROSITE" id="PS50977">
    <property type="entry name" value="HTH_TETR_2"/>
    <property type="match status" value="1"/>
</dbReference>
<protein>
    <submittedName>
        <fullName evidence="6">TetR/AcrR family transcriptional regulator</fullName>
    </submittedName>
</protein>
<evidence type="ECO:0000313" key="6">
    <source>
        <dbReference type="EMBL" id="MFC3963725.1"/>
    </source>
</evidence>
<evidence type="ECO:0000256" key="4">
    <source>
        <dbReference type="PROSITE-ProRule" id="PRU00335"/>
    </source>
</evidence>
<dbReference type="InterPro" id="IPR001647">
    <property type="entry name" value="HTH_TetR"/>
</dbReference>
<proteinExistence type="predicted"/>
<dbReference type="PANTHER" id="PTHR47506">
    <property type="entry name" value="TRANSCRIPTIONAL REGULATORY PROTEIN"/>
    <property type="match status" value="1"/>
</dbReference>
<feature type="domain" description="HTH tetR-type" evidence="5">
    <location>
        <begin position="1"/>
        <end position="61"/>
    </location>
</feature>
<dbReference type="PROSITE" id="PS01081">
    <property type="entry name" value="HTH_TETR_1"/>
    <property type="match status" value="1"/>
</dbReference>
<evidence type="ECO:0000256" key="2">
    <source>
        <dbReference type="ARBA" id="ARBA00023125"/>
    </source>
</evidence>
<dbReference type="Gene3D" id="1.10.357.10">
    <property type="entry name" value="Tetracycline Repressor, domain 2"/>
    <property type="match status" value="1"/>
</dbReference>